<keyword evidence="2" id="KW-1185">Reference proteome</keyword>
<gene>
    <name evidence="1" type="ORF">SSCH_830007</name>
</gene>
<dbReference type="InterPro" id="IPR010144">
    <property type="entry name" value="CRISPR-assoc_prot_Csd1-typ"/>
</dbReference>
<evidence type="ECO:0000313" key="2">
    <source>
        <dbReference type="Proteomes" id="UP000046155"/>
    </source>
</evidence>
<protein>
    <submittedName>
        <fullName evidence="1">Csd1 family CRISPR-associated protein</fullName>
    </submittedName>
</protein>
<dbReference type="AlphaFoldDB" id="A0A0B7MQV8"/>
<sequence>MILLALKEYYDRKAAEGLIAQDGWMKGGIDFLIELDYDGNPQNIVDLRDTVGKKKISHPLDVPYIGKQALKHTNSGKDGNLLWDNATFVFGLGDKGDMRLQSMIETIDKWIGKTNDLGVNAVRNFLQNGLEDRSCFNQVLNHPEYGELFKKGSVKVSFRVLRTDYKVVFNSPVVVSVLNKVDSKKDANSVLGTCLVTGEKNVPIEATHPVTKGVWGAQSSGACIVSFNKDAFNSYAKTQSLNAPVSKVIASRYGKALNTLLDSRRQCLHIGDVSMVFWSKKQSSFESDFAFFFKEPEKDNPVAGTEKVKALFESVSTGTYMEDDGDTRFYILGLAPNAARIAIRFWEVGTISEFASRIRQYFDDFAIVKPSKEPKYYSVWSIMVNIATQDKSENIPPNLAGGFMCSILKGNPYPATLMHAVLRRIRSDTKNRVKPIRAALIKAYLNRYYRFYPNQSYQEVTMELDVSQVSVGYQLGRLFAVLEKIQEEANPGINATIRERFYGSACATPVTVFANLLRLKNHHLAKLENKGRVINFERLLGEIMGNLRDFPAHLNLHEQGLFAIGYYHQRQDFFTPKGDS</sequence>
<dbReference type="Proteomes" id="UP000046155">
    <property type="component" value="Unassembled WGS sequence"/>
</dbReference>
<accession>A0A0B7MQV8</accession>
<dbReference type="NCBIfam" id="TIGR01863">
    <property type="entry name" value="cas_Csd1"/>
    <property type="match status" value="1"/>
</dbReference>
<reference evidence="2" key="1">
    <citation type="submission" date="2015-01" db="EMBL/GenBank/DDBJ databases">
        <authorList>
            <person name="Manzoor Shahid"/>
            <person name="Zubair Saima"/>
        </authorList>
    </citation>
    <scope>NUCLEOTIDE SEQUENCE [LARGE SCALE GENOMIC DNA]</scope>
    <source>
        <strain evidence="2">Sp3</strain>
    </source>
</reference>
<evidence type="ECO:0000313" key="1">
    <source>
        <dbReference type="EMBL" id="CEO90386.1"/>
    </source>
</evidence>
<organism evidence="1 2">
    <name type="scientific">Syntrophaceticus schinkii</name>
    <dbReference type="NCBI Taxonomy" id="499207"/>
    <lineage>
        <taxon>Bacteria</taxon>
        <taxon>Bacillati</taxon>
        <taxon>Bacillota</taxon>
        <taxon>Clostridia</taxon>
        <taxon>Thermoanaerobacterales</taxon>
        <taxon>Thermoanaerobacterales Family III. Incertae Sedis</taxon>
        <taxon>Syntrophaceticus</taxon>
    </lineage>
</organism>
<dbReference type="RefSeq" id="WP_044666150.1">
    <property type="nucleotide sequence ID" value="NZ_CDRZ01000284.1"/>
</dbReference>
<proteinExistence type="predicted"/>
<dbReference type="Pfam" id="PF09709">
    <property type="entry name" value="Cas_Csd1"/>
    <property type="match status" value="1"/>
</dbReference>
<dbReference type="CDD" id="cd09757">
    <property type="entry name" value="Cas8c_I-C"/>
    <property type="match status" value="1"/>
</dbReference>
<dbReference type="OrthoDB" id="9778918at2"/>
<name>A0A0B7MQV8_9FIRM</name>
<dbReference type="EMBL" id="CDRZ01000284">
    <property type="protein sequence ID" value="CEO90386.1"/>
    <property type="molecule type" value="Genomic_DNA"/>
</dbReference>